<name>A0A5J4NJ82_9TREM</name>
<dbReference type="EMBL" id="QNGE01002564">
    <property type="protein sequence ID" value="KAA3675368.1"/>
    <property type="molecule type" value="Genomic_DNA"/>
</dbReference>
<dbReference type="PRINTS" id="PR01345">
    <property type="entry name" value="CERVTRCPTASE"/>
</dbReference>
<keyword evidence="3" id="KW-1185">Reference proteome</keyword>
<dbReference type="PANTHER" id="PTHR33332">
    <property type="entry name" value="REVERSE TRANSCRIPTASE DOMAIN-CONTAINING PROTEIN"/>
    <property type="match status" value="1"/>
</dbReference>
<dbReference type="CDD" id="cd01650">
    <property type="entry name" value="RT_nLTR_like"/>
    <property type="match status" value="1"/>
</dbReference>
<sequence>MDDSPYHKLARWLVQFLDPIRKTLSSRFLKNSFELCDILDNISFTCGCGDSYIGRTVRHLRQRKAEHIPKWLVQTMFQGGPAYQNLNRSPASSIAKHLIATGHVIDLDTSFTVISRNRDPRLLAFSGAMLIKNHAPALCWQKSKVKPGVSPLQTSEGTTATASASAEELANFYSTVYCSKECVTLKLHPLLSPTDTLQDMAVIAESVLLILLGLNTKKSPGADEITPLIFKQCARSLYTSLTDLFNLSLNCSMVPMDWKCGTITPIFKGGDRSDVSNYRPVTLLPVISKVLERLVANKLTKHLEGNNILSIAQHGFRKSHSCLSNLLLTLDDWTLAIDNGNPIHACYLDMSKAFDRVNHSILLQKLKQHGVTGKLLAWLENYLMDRVIQVRVDGALSKPVAVTSGVPQGSVLGPTLFLIYANDIPNLVRCKIILFADDIKLWASIHTSEDCVLLQEDLNALYDWSLRNKLPFNFQKCKMLNIGKCVEFTYTLGPHRLAWTTDEKDLGVWISSSLKTSLQCTAVYKRTSKILALLKRIFGRFTRQTLPSILNTYIRPTMEYAVQVWSPWLQKDIVLLQRIYHRATKLVTGLQSKPYEERIESLKLFDFCYRRIRGDLILTYNILHTPNHPLQKLFVRKNRELAGLTIIC</sequence>
<protein>
    <recommendedName>
        <fullName evidence="1">Reverse transcriptase domain-containing protein</fullName>
    </recommendedName>
</protein>
<dbReference type="InterPro" id="IPR000477">
    <property type="entry name" value="RT_dom"/>
</dbReference>
<feature type="domain" description="Reverse transcriptase" evidence="1">
    <location>
        <begin position="247"/>
        <end position="514"/>
    </location>
</feature>
<gene>
    <name evidence="2" type="ORF">DEA37_0001401</name>
</gene>
<proteinExistence type="predicted"/>
<reference evidence="2 3" key="1">
    <citation type="journal article" date="2019" name="Gigascience">
        <title>Whole-genome sequence of the oriental lung fluke Paragonimus westermani.</title>
        <authorList>
            <person name="Oey H."/>
            <person name="Zakrzewski M."/>
            <person name="Narain K."/>
            <person name="Devi K.R."/>
            <person name="Agatsuma T."/>
            <person name="Nawaratna S."/>
            <person name="Gobert G.N."/>
            <person name="Jones M.K."/>
            <person name="Ragan M.A."/>
            <person name="McManus D.P."/>
            <person name="Krause L."/>
        </authorList>
    </citation>
    <scope>NUCLEOTIDE SEQUENCE [LARGE SCALE GENOMIC DNA]</scope>
    <source>
        <strain evidence="2 3">IND2009</strain>
    </source>
</reference>
<accession>A0A5J4NJ82</accession>
<dbReference type="InterPro" id="IPR043502">
    <property type="entry name" value="DNA/RNA_pol_sf"/>
</dbReference>
<evidence type="ECO:0000313" key="2">
    <source>
        <dbReference type="EMBL" id="KAA3675368.1"/>
    </source>
</evidence>
<evidence type="ECO:0000259" key="1">
    <source>
        <dbReference type="PROSITE" id="PS50878"/>
    </source>
</evidence>
<dbReference type="AlphaFoldDB" id="A0A5J4NJ82"/>
<comment type="caution">
    <text evidence="2">The sequence shown here is derived from an EMBL/GenBank/DDBJ whole genome shotgun (WGS) entry which is preliminary data.</text>
</comment>
<organism evidence="2 3">
    <name type="scientific">Paragonimus westermani</name>
    <dbReference type="NCBI Taxonomy" id="34504"/>
    <lineage>
        <taxon>Eukaryota</taxon>
        <taxon>Metazoa</taxon>
        <taxon>Spiralia</taxon>
        <taxon>Lophotrochozoa</taxon>
        <taxon>Platyhelminthes</taxon>
        <taxon>Trematoda</taxon>
        <taxon>Digenea</taxon>
        <taxon>Plagiorchiida</taxon>
        <taxon>Troglotremata</taxon>
        <taxon>Troglotrematidae</taxon>
        <taxon>Paragonimus</taxon>
    </lineage>
</organism>
<evidence type="ECO:0000313" key="3">
    <source>
        <dbReference type="Proteomes" id="UP000324629"/>
    </source>
</evidence>
<dbReference type="PROSITE" id="PS50878">
    <property type="entry name" value="RT_POL"/>
    <property type="match status" value="1"/>
</dbReference>
<dbReference type="Pfam" id="PF00078">
    <property type="entry name" value="RVT_1"/>
    <property type="match status" value="1"/>
</dbReference>
<dbReference type="Proteomes" id="UP000324629">
    <property type="component" value="Unassembled WGS sequence"/>
</dbReference>
<dbReference type="SUPFAM" id="SSF56672">
    <property type="entry name" value="DNA/RNA polymerases"/>
    <property type="match status" value="1"/>
</dbReference>